<organism evidence="8 9">
    <name type="scientific">Trichloromonas acetexigens</name>
    <dbReference type="NCBI Taxonomy" id="38815"/>
    <lineage>
        <taxon>Bacteria</taxon>
        <taxon>Pseudomonadati</taxon>
        <taxon>Thermodesulfobacteriota</taxon>
        <taxon>Desulfuromonadia</taxon>
        <taxon>Desulfuromonadales</taxon>
        <taxon>Trichloromonadaceae</taxon>
        <taxon>Trichloromonas</taxon>
    </lineage>
</organism>
<protein>
    <submittedName>
        <fullName evidence="8">YitT family protein</fullName>
    </submittedName>
</protein>
<dbReference type="InterPro" id="IPR019264">
    <property type="entry name" value="DUF2179"/>
</dbReference>
<dbReference type="Pfam" id="PF02588">
    <property type="entry name" value="YitT_membrane"/>
    <property type="match status" value="1"/>
</dbReference>
<comment type="caution">
    <text evidence="8">The sequence shown here is derived from an EMBL/GenBank/DDBJ whole genome shotgun (WGS) entry which is preliminary data.</text>
</comment>
<dbReference type="GO" id="GO:0005886">
    <property type="term" value="C:plasma membrane"/>
    <property type="evidence" value="ECO:0007669"/>
    <property type="project" value="UniProtKB-SubCell"/>
</dbReference>
<evidence type="ECO:0000256" key="5">
    <source>
        <dbReference type="ARBA" id="ARBA00023136"/>
    </source>
</evidence>
<name>A0A550J3R1_9BACT</name>
<keyword evidence="3 6" id="KW-0812">Transmembrane</keyword>
<dbReference type="Proteomes" id="UP000317155">
    <property type="component" value="Unassembled WGS sequence"/>
</dbReference>
<feature type="transmembrane region" description="Helical" evidence="6">
    <location>
        <begin position="86"/>
        <end position="105"/>
    </location>
</feature>
<dbReference type="Gene3D" id="3.30.70.120">
    <property type="match status" value="1"/>
</dbReference>
<keyword evidence="2" id="KW-1003">Cell membrane</keyword>
<comment type="subcellular location">
    <subcellularLocation>
        <location evidence="1">Cell membrane</location>
        <topology evidence="1">Multi-pass membrane protein</topology>
    </subcellularLocation>
</comment>
<accession>A0A550J3R1</accession>
<feature type="transmembrane region" description="Helical" evidence="6">
    <location>
        <begin position="60"/>
        <end position="79"/>
    </location>
</feature>
<evidence type="ECO:0000313" key="8">
    <source>
        <dbReference type="EMBL" id="TRO77866.1"/>
    </source>
</evidence>
<evidence type="ECO:0000256" key="3">
    <source>
        <dbReference type="ARBA" id="ARBA00022692"/>
    </source>
</evidence>
<sequence length="287" mass="31775">MLFNFRDFSYSLWWNLFLIVVGSLIQAIGFKAISTAHGFVPSGLFGVAALFEYKTGLLDAGSWYLLLNIPMFIIGYLLIGKRFLGYSFVSMMVISLAYSGIDFQIDLQNQLYAAVCFGVLVGTGAGIVLRSLGSNGGLDVIAVILNQRYNVGVGKTYFIFNLVLFSFSFASLDNDLVIASLIAAFVASVSVEYSLSLFNQRKLCLIISGKSAEIADQVMEKFKVGATFLEGVGAYKKEPRRVLMVVTNNIQLKRLEEIIFTIDPHALFIVENTFNVIGSTFSRRKIY</sequence>
<feature type="transmembrane region" description="Helical" evidence="6">
    <location>
        <begin position="176"/>
        <end position="195"/>
    </location>
</feature>
<dbReference type="Pfam" id="PF10035">
    <property type="entry name" value="DUF2179"/>
    <property type="match status" value="1"/>
</dbReference>
<dbReference type="PIRSF" id="PIRSF006483">
    <property type="entry name" value="Membrane_protein_YitT"/>
    <property type="match status" value="1"/>
</dbReference>
<dbReference type="InterPro" id="IPR015867">
    <property type="entry name" value="N-reg_PII/ATP_PRibTrfase_C"/>
</dbReference>
<feature type="transmembrane region" description="Helical" evidence="6">
    <location>
        <begin position="12"/>
        <end position="40"/>
    </location>
</feature>
<feature type="transmembrane region" description="Helical" evidence="6">
    <location>
        <begin position="111"/>
        <end position="129"/>
    </location>
</feature>
<dbReference type="AlphaFoldDB" id="A0A550J3R1"/>
<feature type="transmembrane region" description="Helical" evidence="6">
    <location>
        <begin position="149"/>
        <end position="170"/>
    </location>
</feature>
<dbReference type="RefSeq" id="WP_092056411.1">
    <property type="nucleotide sequence ID" value="NZ_FOJJ01000013.1"/>
</dbReference>
<dbReference type="InterPro" id="IPR051461">
    <property type="entry name" value="UPF0750_membrane"/>
</dbReference>
<evidence type="ECO:0000256" key="2">
    <source>
        <dbReference type="ARBA" id="ARBA00022475"/>
    </source>
</evidence>
<dbReference type="OrthoDB" id="5401948at2"/>
<evidence type="ECO:0000256" key="1">
    <source>
        <dbReference type="ARBA" id="ARBA00004651"/>
    </source>
</evidence>
<dbReference type="CDD" id="cd16380">
    <property type="entry name" value="YitT_C"/>
    <property type="match status" value="1"/>
</dbReference>
<dbReference type="EMBL" id="VJVV01000020">
    <property type="protein sequence ID" value="TRO77866.1"/>
    <property type="molecule type" value="Genomic_DNA"/>
</dbReference>
<gene>
    <name evidence="8" type="ORF">FL622_16665</name>
</gene>
<evidence type="ECO:0000313" key="9">
    <source>
        <dbReference type="Proteomes" id="UP000317155"/>
    </source>
</evidence>
<dbReference type="PANTHER" id="PTHR33545">
    <property type="entry name" value="UPF0750 MEMBRANE PROTEIN YITT-RELATED"/>
    <property type="match status" value="1"/>
</dbReference>
<evidence type="ECO:0000256" key="4">
    <source>
        <dbReference type="ARBA" id="ARBA00022989"/>
    </source>
</evidence>
<keyword evidence="4 6" id="KW-1133">Transmembrane helix</keyword>
<keyword evidence="9" id="KW-1185">Reference proteome</keyword>
<feature type="domain" description="DUF2179" evidence="7">
    <location>
        <begin position="225"/>
        <end position="278"/>
    </location>
</feature>
<reference evidence="8 9" key="1">
    <citation type="submission" date="2019-07" db="EMBL/GenBank/DDBJ databases">
        <title>Insights of Desulfuromonas acetexigens electromicrobiology.</title>
        <authorList>
            <person name="Katuri K."/>
            <person name="Sapireddy V."/>
            <person name="Shaw D.R."/>
            <person name="Saikaly P."/>
        </authorList>
    </citation>
    <scope>NUCLEOTIDE SEQUENCE [LARGE SCALE GENOMIC DNA]</scope>
    <source>
        <strain evidence="8 9">2873</strain>
    </source>
</reference>
<dbReference type="InterPro" id="IPR003740">
    <property type="entry name" value="YitT"/>
</dbReference>
<evidence type="ECO:0000256" key="6">
    <source>
        <dbReference type="SAM" id="Phobius"/>
    </source>
</evidence>
<dbReference type="PANTHER" id="PTHR33545:SF5">
    <property type="entry name" value="UPF0750 MEMBRANE PROTEIN YITT"/>
    <property type="match status" value="1"/>
</dbReference>
<keyword evidence="5 6" id="KW-0472">Membrane</keyword>
<evidence type="ECO:0000259" key="7">
    <source>
        <dbReference type="Pfam" id="PF10035"/>
    </source>
</evidence>
<proteinExistence type="predicted"/>